<keyword evidence="2" id="KW-1185">Reference proteome</keyword>
<dbReference type="EMBL" id="JACORU010000005">
    <property type="protein sequence ID" value="MBC5765605.1"/>
    <property type="molecule type" value="Genomic_DNA"/>
</dbReference>
<comment type="caution">
    <text evidence="1">The sequence shown here is derived from an EMBL/GenBank/DDBJ whole genome shotgun (WGS) entry which is preliminary data.</text>
</comment>
<name>A0A923S2P5_9BURK</name>
<evidence type="ECO:0000313" key="2">
    <source>
        <dbReference type="Proteomes" id="UP000596827"/>
    </source>
</evidence>
<protein>
    <submittedName>
        <fullName evidence="1">Uncharacterized protein</fullName>
    </submittedName>
</protein>
<gene>
    <name evidence="1" type="ORF">H8R02_14150</name>
</gene>
<accession>A0A923S2P5</accession>
<sequence length="117" mass="13021">MNRDQLYNLAPTDRAFREMNRDQKVQVVAAFALAVLKEIRVADGREPDAWESVHLMHALGALHGERLTYALTLIELAIEDPADRAPEAVARIQKELASAQTLERAFQDAQARLVAGT</sequence>
<dbReference type="RefSeq" id="WP_187082089.1">
    <property type="nucleotide sequence ID" value="NZ_JACORU010000005.1"/>
</dbReference>
<proteinExistence type="predicted"/>
<reference evidence="1" key="1">
    <citation type="submission" date="2020-08" db="EMBL/GenBank/DDBJ databases">
        <title>Ramlibacter sp. GTP1 16S ribosomal RNA gene genome sequencing and assembly.</title>
        <authorList>
            <person name="Kang M."/>
        </authorList>
    </citation>
    <scope>NUCLEOTIDE SEQUENCE</scope>
    <source>
        <strain evidence="1">GTP1</strain>
    </source>
</reference>
<dbReference type="Proteomes" id="UP000596827">
    <property type="component" value="Unassembled WGS sequence"/>
</dbReference>
<dbReference type="AlphaFoldDB" id="A0A923S2P5"/>
<organism evidence="1 2">
    <name type="scientific">Ramlibacter albus</name>
    <dbReference type="NCBI Taxonomy" id="2079448"/>
    <lineage>
        <taxon>Bacteria</taxon>
        <taxon>Pseudomonadati</taxon>
        <taxon>Pseudomonadota</taxon>
        <taxon>Betaproteobacteria</taxon>
        <taxon>Burkholderiales</taxon>
        <taxon>Comamonadaceae</taxon>
        <taxon>Ramlibacter</taxon>
    </lineage>
</organism>
<evidence type="ECO:0000313" key="1">
    <source>
        <dbReference type="EMBL" id="MBC5765605.1"/>
    </source>
</evidence>